<name>A0A315VQG1_GAMAF</name>
<protein>
    <submittedName>
        <fullName evidence="1">Uncharacterized protein</fullName>
    </submittedName>
</protein>
<dbReference type="EMBL" id="NHOQ01001904">
    <property type="protein sequence ID" value="PWA21533.1"/>
    <property type="molecule type" value="Genomic_DNA"/>
</dbReference>
<organism evidence="1 2">
    <name type="scientific">Gambusia affinis</name>
    <name type="common">Western mosquitofish</name>
    <name type="synonym">Heterandria affinis</name>
    <dbReference type="NCBI Taxonomy" id="33528"/>
    <lineage>
        <taxon>Eukaryota</taxon>
        <taxon>Metazoa</taxon>
        <taxon>Chordata</taxon>
        <taxon>Craniata</taxon>
        <taxon>Vertebrata</taxon>
        <taxon>Euteleostomi</taxon>
        <taxon>Actinopterygii</taxon>
        <taxon>Neopterygii</taxon>
        <taxon>Teleostei</taxon>
        <taxon>Neoteleostei</taxon>
        <taxon>Acanthomorphata</taxon>
        <taxon>Ovalentaria</taxon>
        <taxon>Atherinomorphae</taxon>
        <taxon>Cyprinodontiformes</taxon>
        <taxon>Poeciliidae</taxon>
        <taxon>Poeciliinae</taxon>
        <taxon>Gambusia</taxon>
    </lineage>
</organism>
<evidence type="ECO:0000313" key="2">
    <source>
        <dbReference type="Proteomes" id="UP000250572"/>
    </source>
</evidence>
<dbReference type="AlphaFoldDB" id="A0A315VQG1"/>
<keyword evidence="2" id="KW-1185">Reference proteome</keyword>
<gene>
    <name evidence="1" type="ORF">CCH79_00003142</name>
</gene>
<accession>A0A315VQG1</accession>
<dbReference type="Proteomes" id="UP000250572">
    <property type="component" value="Unassembled WGS sequence"/>
</dbReference>
<evidence type="ECO:0000313" key="1">
    <source>
        <dbReference type="EMBL" id="PWA21533.1"/>
    </source>
</evidence>
<reference evidence="1 2" key="1">
    <citation type="journal article" date="2018" name="G3 (Bethesda)">
        <title>A High-Quality Reference Genome for the Invasive Mosquitofish Gambusia affinis Using a Chicago Library.</title>
        <authorList>
            <person name="Hoffberg S.L."/>
            <person name="Troendle N.J."/>
            <person name="Glenn T.C."/>
            <person name="Mahmud O."/>
            <person name="Louha S."/>
            <person name="Chalopin D."/>
            <person name="Bennetzen J.L."/>
            <person name="Mauricio R."/>
        </authorList>
    </citation>
    <scope>NUCLEOTIDE SEQUENCE [LARGE SCALE GENOMIC DNA]</scope>
    <source>
        <strain evidence="1">NE01/NJP1002.9</strain>
        <tissue evidence="1">Muscle</tissue>
    </source>
</reference>
<sequence length="79" mass="8978">MSRRCPDPRYSLCLLQSNRSNAAELNYVGKRDLFFSSCGRQRPLPVVRVASGEEPQIYRTSSIPEVKTLRADRHLLTAV</sequence>
<comment type="caution">
    <text evidence="1">The sequence shown here is derived from an EMBL/GenBank/DDBJ whole genome shotgun (WGS) entry which is preliminary data.</text>
</comment>
<proteinExistence type="predicted"/>